<sequence>MFDWITGLVQGGGYIAIALLMLAENLFPPIPSELIMPLAGFTAARGELNIFLVVLAGTVGTVLGALFWYFVARRIGRDRLRRWTGAHGRWITLSSEDVDRATGWFERHGRGAVFFCHFVPAVRTLISIPAGIAAMPLPSFIAFTAAGTAIWCGFLAGLGYVLEDGYEKVEAYLNPVSNVVMGGLVLLYIYRVVTFRSRED</sequence>
<feature type="transmembrane region" description="Helical" evidence="6">
    <location>
        <begin position="12"/>
        <end position="30"/>
    </location>
</feature>
<feature type="transmembrane region" description="Helical" evidence="6">
    <location>
        <begin position="171"/>
        <end position="190"/>
    </location>
</feature>
<evidence type="ECO:0000313" key="9">
    <source>
        <dbReference type="Proteomes" id="UP000681594"/>
    </source>
</evidence>
<keyword evidence="9" id="KW-1185">Reference proteome</keyword>
<dbReference type="InterPro" id="IPR032816">
    <property type="entry name" value="VTT_dom"/>
</dbReference>
<feature type="transmembrane region" description="Helical" evidence="6">
    <location>
        <begin position="140"/>
        <end position="162"/>
    </location>
</feature>
<evidence type="ECO:0000313" key="8">
    <source>
        <dbReference type="EMBL" id="MBP0446114.1"/>
    </source>
</evidence>
<evidence type="ECO:0000256" key="6">
    <source>
        <dbReference type="SAM" id="Phobius"/>
    </source>
</evidence>
<name>A0ABS4AGG4_9PROT</name>
<accession>A0ABS4AGG4</accession>
<reference evidence="8 9" key="1">
    <citation type="submission" date="2021-03" db="EMBL/GenBank/DDBJ databases">
        <authorList>
            <person name="So Y."/>
        </authorList>
    </citation>
    <scope>NUCLEOTIDE SEQUENCE [LARGE SCALE GENOMIC DNA]</scope>
    <source>
        <strain evidence="8 9">SSH11</strain>
    </source>
</reference>
<evidence type="ECO:0000259" key="7">
    <source>
        <dbReference type="Pfam" id="PF09335"/>
    </source>
</evidence>
<feature type="transmembrane region" description="Helical" evidence="6">
    <location>
        <begin position="112"/>
        <end position="134"/>
    </location>
</feature>
<dbReference type="EMBL" id="JAGIZB010000014">
    <property type="protein sequence ID" value="MBP0446114.1"/>
    <property type="molecule type" value="Genomic_DNA"/>
</dbReference>
<keyword evidence="3 6" id="KW-0812">Transmembrane</keyword>
<keyword evidence="2" id="KW-1003">Cell membrane</keyword>
<proteinExistence type="predicted"/>
<dbReference type="InterPro" id="IPR051311">
    <property type="entry name" value="DedA_domain"/>
</dbReference>
<organism evidence="8 9">
    <name type="scientific">Pararoseomonas baculiformis</name>
    <dbReference type="NCBI Taxonomy" id="2820812"/>
    <lineage>
        <taxon>Bacteria</taxon>
        <taxon>Pseudomonadati</taxon>
        <taxon>Pseudomonadota</taxon>
        <taxon>Alphaproteobacteria</taxon>
        <taxon>Acetobacterales</taxon>
        <taxon>Acetobacteraceae</taxon>
        <taxon>Pararoseomonas</taxon>
    </lineage>
</organism>
<evidence type="ECO:0000256" key="5">
    <source>
        <dbReference type="ARBA" id="ARBA00023136"/>
    </source>
</evidence>
<feature type="domain" description="VTT" evidence="7">
    <location>
        <begin position="30"/>
        <end position="160"/>
    </location>
</feature>
<gene>
    <name evidence="8" type="ORF">J8J14_15170</name>
</gene>
<dbReference type="RefSeq" id="WP_209380388.1">
    <property type="nucleotide sequence ID" value="NZ_JAGIZB010000014.1"/>
</dbReference>
<evidence type="ECO:0000256" key="2">
    <source>
        <dbReference type="ARBA" id="ARBA00022475"/>
    </source>
</evidence>
<protein>
    <submittedName>
        <fullName evidence="8">DedA family protein</fullName>
    </submittedName>
</protein>
<comment type="subcellular location">
    <subcellularLocation>
        <location evidence="1">Cell membrane</location>
        <topology evidence="1">Multi-pass membrane protein</topology>
    </subcellularLocation>
</comment>
<evidence type="ECO:0000256" key="1">
    <source>
        <dbReference type="ARBA" id="ARBA00004651"/>
    </source>
</evidence>
<evidence type="ECO:0000256" key="4">
    <source>
        <dbReference type="ARBA" id="ARBA00022989"/>
    </source>
</evidence>
<keyword evidence="4 6" id="KW-1133">Transmembrane helix</keyword>
<dbReference type="Proteomes" id="UP000681594">
    <property type="component" value="Unassembled WGS sequence"/>
</dbReference>
<evidence type="ECO:0000256" key="3">
    <source>
        <dbReference type="ARBA" id="ARBA00022692"/>
    </source>
</evidence>
<comment type="caution">
    <text evidence="8">The sequence shown here is derived from an EMBL/GenBank/DDBJ whole genome shotgun (WGS) entry which is preliminary data.</text>
</comment>
<dbReference type="PANTHER" id="PTHR42709">
    <property type="entry name" value="ALKALINE PHOSPHATASE LIKE PROTEIN"/>
    <property type="match status" value="1"/>
</dbReference>
<dbReference type="Pfam" id="PF09335">
    <property type="entry name" value="VTT_dom"/>
    <property type="match status" value="1"/>
</dbReference>
<keyword evidence="5 6" id="KW-0472">Membrane</keyword>
<feature type="transmembrane region" description="Helical" evidence="6">
    <location>
        <begin position="50"/>
        <end position="72"/>
    </location>
</feature>
<dbReference type="PANTHER" id="PTHR42709:SF6">
    <property type="entry name" value="UNDECAPRENYL PHOSPHATE TRANSPORTER A"/>
    <property type="match status" value="1"/>
</dbReference>